<reference evidence="1 2" key="1">
    <citation type="submission" date="2015-11" db="EMBL/GenBank/DDBJ databases">
        <title>Genome Sequence of Bacillus simplex strain VanAntwerpen2.</title>
        <authorList>
            <person name="Couger M.B."/>
        </authorList>
    </citation>
    <scope>NUCLEOTIDE SEQUENCE [LARGE SCALE GENOMIC DNA]</scope>
    <source>
        <strain evidence="1 2">VanAntwerpen02</strain>
    </source>
</reference>
<evidence type="ECO:0000313" key="2">
    <source>
        <dbReference type="Proteomes" id="UP000064189"/>
    </source>
</evidence>
<proteinExistence type="predicted"/>
<keyword evidence="2" id="KW-1185">Reference proteome</keyword>
<evidence type="ECO:0000313" key="1">
    <source>
        <dbReference type="EMBL" id="KWW13986.1"/>
    </source>
</evidence>
<protein>
    <submittedName>
        <fullName evidence="1">Uncharacterized protein</fullName>
    </submittedName>
</protein>
<dbReference type="Proteomes" id="UP000064189">
    <property type="component" value="Unassembled WGS sequence"/>
</dbReference>
<dbReference type="AlphaFoldDB" id="A0A120GNB6"/>
<comment type="caution">
    <text evidence="1">The sequence shown here is derived from an EMBL/GenBank/DDBJ whole genome shotgun (WGS) entry which is preliminary data.</text>
</comment>
<dbReference type="EMBL" id="LNNH01000041">
    <property type="protein sequence ID" value="KWW13986.1"/>
    <property type="molecule type" value="Genomic_DNA"/>
</dbReference>
<organism evidence="1 2">
    <name type="scientific">Peribacillus simplex</name>
    <dbReference type="NCBI Taxonomy" id="1478"/>
    <lineage>
        <taxon>Bacteria</taxon>
        <taxon>Bacillati</taxon>
        <taxon>Bacillota</taxon>
        <taxon>Bacilli</taxon>
        <taxon>Bacillales</taxon>
        <taxon>Bacillaceae</taxon>
        <taxon>Peribacillus</taxon>
    </lineage>
</organism>
<sequence>MELNEVKTGKNAGEYYFFAGSVGEMGLGVITSASQGPGFLFCKKCKAPEEVGCLRKMMIVLLGA</sequence>
<name>A0A120GNB6_9BACI</name>
<gene>
    <name evidence="1" type="ORF">AS888_08455</name>
</gene>
<accession>A0A120GNB6</accession>